<evidence type="ECO:0000313" key="2">
    <source>
        <dbReference type="Proteomes" id="UP001454036"/>
    </source>
</evidence>
<proteinExistence type="predicted"/>
<name>A0AAV3PJ67_LITER</name>
<protein>
    <submittedName>
        <fullName evidence="1">Uncharacterized protein</fullName>
    </submittedName>
</protein>
<evidence type="ECO:0000313" key="1">
    <source>
        <dbReference type="EMBL" id="GAA0151046.1"/>
    </source>
</evidence>
<gene>
    <name evidence="1" type="ORF">LIER_09849</name>
</gene>
<organism evidence="1 2">
    <name type="scientific">Lithospermum erythrorhizon</name>
    <name type="common">Purple gromwell</name>
    <name type="synonym">Lithospermum officinale var. erythrorhizon</name>
    <dbReference type="NCBI Taxonomy" id="34254"/>
    <lineage>
        <taxon>Eukaryota</taxon>
        <taxon>Viridiplantae</taxon>
        <taxon>Streptophyta</taxon>
        <taxon>Embryophyta</taxon>
        <taxon>Tracheophyta</taxon>
        <taxon>Spermatophyta</taxon>
        <taxon>Magnoliopsida</taxon>
        <taxon>eudicotyledons</taxon>
        <taxon>Gunneridae</taxon>
        <taxon>Pentapetalae</taxon>
        <taxon>asterids</taxon>
        <taxon>lamiids</taxon>
        <taxon>Boraginales</taxon>
        <taxon>Boraginaceae</taxon>
        <taxon>Boraginoideae</taxon>
        <taxon>Lithospermeae</taxon>
        <taxon>Lithospermum</taxon>
    </lineage>
</organism>
<dbReference type="EMBL" id="BAABME010001705">
    <property type="protein sequence ID" value="GAA0151046.1"/>
    <property type="molecule type" value="Genomic_DNA"/>
</dbReference>
<keyword evidence="2" id="KW-1185">Reference proteome</keyword>
<sequence>MEVRLAGDAAEGCVGLTGGAAGRVYLVARLTGGGGGWPRVAWQGVGCRRRCDDRHGVVAWRGRASAPQACLWRRDTCGGYLLHLFVVA</sequence>
<dbReference type="Proteomes" id="UP001454036">
    <property type="component" value="Unassembled WGS sequence"/>
</dbReference>
<dbReference type="AlphaFoldDB" id="A0AAV3PJ67"/>
<comment type="caution">
    <text evidence="1">The sequence shown here is derived from an EMBL/GenBank/DDBJ whole genome shotgun (WGS) entry which is preliminary data.</text>
</comment>
<accession>A0AAV3PJ67</accession>
<reference evidence="1 2" key="1">
    <citation type="submission" date="2024-01" db="EMBL/GenBank/DDBJ databases">
        <title>The complete chloroplast genome sequence of Lithospermum erythrorhizon: insights into the phylogenetic relationship among Boraginaceae species and the maternal lineages of purple gromwells.</title>
        <authorList>
            <person name="Okada T."/>
            <person name="Watanabe K."/>
        </authorList>
    </citation>
    <scope>NUCLEOTIDE SEQUENCE [LARGE SCALE GENOMIC DNA]</scope>
</reference>